<reference evidence="1 2" key="1">
    <citation type="journal article" date="2015" name="Antonie Van Leeuwenhoek">
        <title>Bosea vaviloviae sp. nov., a new species of slow-growing rhizobia isolated from nodules of the relict species Vavilovia formosa (Stev.) Fed.</title>
        <authorList>
            <person name="Safronova V.I."/>
            <person name="Kuznetsova I.G."/>
            <person name="Sazanova A.L."/>
            <person name="Kimeklis A.K."/>
            <person name="Belimov A.A."/>
            <person name="Andronov E.E."/>
            <person name="Pinaev A.G."/>
            <person name="Chizhevskaya E.P."/>
            <person name="Pukhaev A.R."/>
            <person name="Popov K.P."/>
            <person name="Willems A."/>
            <person name="Tikhonovich I.A."/>
        </authorList>
    </citation>
    <scope>NUCLEOTIDE SEQUENCE [LARGE SCALE GENOMIC DNA]</scope>
    <source>
        <strain evidence="1 2">Vaf18</strain>
    </source>
</reference>
<dbReference type="Proteomes" id="UP000094969">
    <property type="component" value="Chromosome"/>
</dbReference>
<dbReference type="KEGG" id="bvv:BHK69_06555"/>
<dbReference type="AlphaFoldDB" id="A0A1D7TYH8"/>
<accession>A0A1D7TYH8</accession>
<gene>
    <name evidence="1" type="ORF">BHK69_06555</name>
</gene>
<keyword evidence="2" id="KW-1185">Reference proteome</keyword>
<sequence length="61" mass="6496">MREAEPLGNGFLRGVFGSDDYFVMASMTEKNRLPVAVGAVRSPRCNGTPDAGRAAPVEGRN</sequence>
<evidence type="ECO:0000313" key="1">
    <source>
        <dbReference type="EMBL" id="AOO80175.1"/>
    </source>
</evidence>
<evidence type="ECO:0000313" key="2">
    <source>
        <dbReference type="Proteomes" id="UP000094969"/>
    </source>
</evidence>
<protein>
    <submittedName>
        <fullName evidence="1">Uncharacterized protein</fullName>
    </submittedName>
</protein>
<organism evidence="1 2">
    <name type="scientific">Bosea vaviloviae</name>
    <dbReference type="NCBI Taxonomy" id="1526658"/>
    <lineage>
        <taxon>Bacteria</taxon>
        <taxon>Pseudomonadati</taxon>
        <taxon>Pseudomonadota</taxon>
        <taxon>Alphaproteobacteria</taxon>
        <taxon>Hyphomicrobiales</taxon>
        <taxon>Boseaceae</taxon>
        <taxon>Bosea</taxon>
    </lineage>
</organism>
<name>A0A1D7TYH8_9HYPH</name>
<proteinExistence type="predicted"/>
<dbReference type="EMBL" id="CP017147">
    <property type="protein sequence ID" value="AOO80175.1"/>
    <property type="molecule type" value="Genomic_DNA"/>
</dbReference>
<dbReference type="STRING" id="1526658.BHK69_06555"/>